<organism evidence="2 3">
    <name type="scientific">Durusdinium trenchii</name>
    <dbReference type="NCBI Taxonomy" id="1381693"/>
    <lineage>
        <taxon>Eukaryota</taxon>
        <taxon>Sar</taxon>
        <taxon>Alveolata</taxon>
        <taxon>Dinophyceae</taxon>
        <taxon>Suessiales</taxon>
        <taxon>Symbiodiniaceae</taxon>
        <taxon>Durusdinium</taxon>
    </lineage>
</organism>
<name>A0ABP0HKC1_9DINO</name>
<protein>
    <submittedName>
        <fullName evidence="2">Uncharacterized protein</fullName>
    </submittedName>
</protein>
<evidence type="ECO:0000313" key="3">
    <source>
        <dbReference type="Proteomes" id="UP001642484"/>
    </source>
</evidence>
<keyword evidence="3" id="KW-1185">Reference proteome</keyword>
<feature type="compositionally biased region" description="Polar residues" evidence="1">
    <location>
        <begin position="1"/>
        <end position="17"/>
    </location>
</feature>
<accession>A0ABP0HKC1</accession>
<proteinExistence type="predicted"/>
<feature type="region of interest" description="Disordered" evidence="1">
    <location>
        <begin position="1"/>
        <end position="24"/>
    </location>
</feature>
<comment type="caution">
    <text evidence="2">The sequence shown here is derived from an EMBL/GenBank/DDBJ whole genome shotgun (WGS) entry which is preliminary data.</text>
</comment>
<reference evidence="2 3" key="1">
    <citation type="submission" date="2024-02" db="EMBL/GenBank/DDBJ databases">
        <authorList>
            <person name="Chen Y."/>
            <person name="Shah S."/>
            <person name="Dougan E. K."/>
            <person name="Thang M."/>
            <person name="Chan C."/>
        </authorList>
    </citation>
    <scope>NUCLEOTIDE SEQUENCE [LARGE SCALE GENOMIC DNA]</scope>
</reference>
<sequence>MGSRSQYIKSATLTTSPKTPPAPYNVDAVRKRKNIWTVPTAGVLDFVLNISDFLLKDEGENERLYSAVVERMFLKRRDGRGDKAKETLLRMLPTLMSPYALMHAARNTDSIQEMLDFEKVAAEHMALNLENPTGHYALRLESLPARVVAQHLLLLNRWQLHLWRKANLVDVSMDGKGHLRKFLGWADIDWRLPASGQLTFDFVALYRCLTSKAFVLTPCLLLASFDRSWLLVSWSV</sequence>
<gene>
    <name evidence="2" type="ORF">CCMP2556_LOCUS2110</name>
</gene>
<dbReference type="Proteomes" id="UP001642484">
    <property type="component" value="Unassembled WGS sequence"/>
</dbReference>
<evidence type="ECO:0000256" key="1">
    <source>
        <dbReference type="SAM" id="MobiDB-lite"/>
    </source>
</evidence>
<dbReference type="EMBL" id="CAXAMN010000769">
    <property type="protein sequence ID" value="CAK8990585.1"/>
    <property type="molecule type" value="Genomic_DNA"/>
</dbReference>
<evidence type="ECO:0000313" key="2">
    <source>
        <dbReference type="EMBL" id="CAK8990585.1"/>
    </source>
</evidence>